<evidence type="ECO:0000313" key="2">
    <source>
        <dbReference type="EMBL" id="VFK65567.1"/>
    </source>
</evidence>
<dbReference type="EMBL" id="CAADGD010000070">
    <property type="protein sequence ID" value="VFK71528.1"/>
    <property type="molecule type" value="Genomic_DNA"/>
</dbReference>
<dbReference type="Gene3D" id="3.30.160.250">
    <property type="match status" value="1"/>
</dbReference>
<organism evidence="2">
    <name type="scientific">Candidatus Kentrum sp. UNK</name>
    <dbReference type="NCBI Taxonomy" id="2126344"/>
    <lineage>
        <taxon>Bacteria</taxon>
        <taxon>Pseudomonadati</taxon>
        <taxon>Pseudomonadota</taxon>
        <taxon>Gammaproteobacteria</taxon>
        <taxon>Candidatus Kentrum</taxon>
    </lineage>
</organism>
<sequence length="68" mass="7432">MKLQAILEPSNEGGYTVFVPGISGCISEGDTEDQALTNIREAIELYFEPIDDDNISCNEGARKVELVI</sequence>
<dbReference type="SUPFAM" id="SSF143100">
    <property type="entry name" value="TTHA1013/TTHA0281-like"/>
    <property type="match status" value="1"/>
</dbReference>
<dbReference type="PROSITE" id="PS51257">
    <property type="entry name" value="PROKAR_LIPOPROTEIN"/>
    <property type="match status" value="1"/>
</dbReference>
<reference evidence="2" key="1">
    <citation type="submission" date="2019-02" db="EMBL/GenBank/DDBJ databases">
        <authorList>
            <person name="Gruber-Vodicka R. H."/>
            <person name="Seah K. B. B."/>
        </authorList>
    </citation>
    <scope>NUCLEOTIDE SEQUENCE</scope>
    <source>
        <strain evidence="3">BECK_BY19</strain>
        <strain evidence="2">BECK_BY8</strain>
    </source>
</reference>
<gene>
    <name evidence="2" type="ORF">BECKUNK1418G_GA0071005_106522</name>
    <name evidence="3" type="ORF">BECKUNK1418H_GA0071006_107022</name>
</gene>
<dbReference type="PANTHER" id="PTHR34504:SF2">
    <property type="entry name" value="UPF0150 PROTEIN SSL0259"/>
    <property type="match status" value="1"/>
</dbReference>
<accession>A0A451AHP6</accession>
<protein>
    <submittedName>
        <fullName evidence="2">Predicted nuclease of the RNAse H fold, HicB family</fullName>
    </submittedName>
</protein>
<proteinExistence type="predicted"/>
<evidence type="ECO:0000313" key="3">
    <source>
        <dbReference type="EMBL" id="VFK71528.1"/>
    </source>
</evidence>
<dbReference type="AlphaFoldDB" id="A0A451AHP6"/>
<name>A0A451AHP6_9GAMM</name>
<dbReference type="Pfam" id="PF15919">
    <property type="entry name" value="HicB_lk_antitox"/>
    <property type="match status" value="1"/>
</dbReference>
<dbReference type="InterPro" id="IPR031807">
    <property type="entry name" value="HicB-like"/>
</dbReference>
<dbReference type="EMBL" id="CAADFZ010000065">
    <property type="protein sequence ID" value="VFK65567.1"/>
    <property type="molecule type" value="Genomic_DNA"/>
</dbReference>
<feature type="domain" description="HicB-like antitoxin of toxin-antitoxin system" evidence="1">
    <location>
        <begin position="5"/>
        <end position="57"/>
    </location>
</feature>
<dbReference type="PANTHER" id="PTHR34504">
    <property type="entry name" value="ANTITOXIN HICB"/>
    <property type="match status" value="1"/>
</dbReference>
<dbReference type="InterPro" id="IPR051404">
    <property type="entry name" value="TA_system_antitoxin"/>
</dbReference>
<evidence type="ECO:0000259" key="1">
    <source>
        <dbReference type="Pfam" id="PF15919"/>
    </source>
</evidence>
<dbReference type="InterPro" id="IPR035069">
    <property type="entry name" value="TTHA1013/TTHA0281-like"/>
</dbReference>